<feature type="active site" evidence="12">
    <location>
        <position position="482"/>
    </location>
</feature>
<dbReference type="GO" id="GO:1902494">
    <property type="term" value="C:catalytic complex"/>
    <property type="evidence" value="ECO:0007669"/>
    <property type="project" value="Ensembl"/>
</dbReference>
<evidence type="ECO:0000256" key="2">
    <source>
        <dbReference type="ARBA" id="ARBA00011975"/>
    </source>
</evidence>
<evidence type="ECO:0000256" key="4">
    <source>
        <dbReference type="ARBA" id="ARBA00022603"/>
    </source>
</evidence>
<comment type="similarity">
    <text evidence="12">Belongs to the class I-like SAM-binding methyltransferase superfamily. C5-methyltransferase family.</text>
</comment>
<evidence type="ECO:0000256" key="12">
    <source>
        <dbReference type="PROSITE-ProRule" id="PRU01016"/>
    </source>
</evidence>
<dbReference type="Proteomes" id="UP000472272">
    <property type="component" value="Chromosome 6"/>
</dbReference>
<dbReference type="GO" id="GO:0008270">
    <property type="term" value="F:zinc ion binding"/>
    <property type="evidence" value="ECO:0007669"/>
    <property type="project" value="UniProtKB-KW"/>
</dbReference>
<dbReference type="GO" id="GO:0010628">
    <property type="term" value="P:positive regulation of gene expression"/>
    <property type="evidence" value="ECO:0007669"/>
    <property type="project" value="Ensembl"/>
</dbReference>
<dbReference type="InterPro" id="IPR000313">
    <property type="entry name" value="PWWP_dom"/>
</dbReference>
<reference evidence="16" key="3">
    <citation type="submission" date="2025-09" db="UniProtKB">
        <authorList>
            <consortium name="Ensembl"/>
        </authorList>
    </citation>
    <scope>IDENTIFICATION</scope>
</reference>
<dbReference type="Pfam" id="PF00145">
    <property type="entry name" value="DNA_methylase"/>
    <property type="match status" value="1"/>
</dbReference>
<dbReference type="GO" id="GO:0003714">
    <property type="term" value="F:transcription corepressor activity"/>
    <property type="evidence" value="ECO:0007669"/>
    <property type="project" value="Ensembl"/>
</dbReference>
<dbReference type="InterPro" id="IPR001525">
    <property type="entry name" value="C5_MeTfrase"/>
</dbReference>
<dbReference type="InterPro" id="IPR050390">
    <property type="entry name" value="C5-Methyltransferase"/>
</dbReference>
<dbReference type="InterPro" id="IPR029063">
    <property type="entry name" value="SAM-dependent_MTases_sf"/>
</dbReference>
<evidence type="ECO:0000256" key="10">
    <source>
        <dbReference type="ARBA" id="ARBA00023125"/>
    </source>
</evidence>
<evidence type="ECO:0000256" key="3">
    <source>
        <dbReference type="ARBA" id="ARBA00022491"/>
    </source>
</evidence>
<keyword evidence="9" id="KW-0862">Zinc</keyword>
<evidence type="ECO:0000256" key="6">
    <source>
        <dbReference type="ARBA" id="ARBA00022691"/>
    </source>
</evidence>
<evidence type="ECO:0000256" key="11">
    <source>
        <dbReference type="ARBA" id="ARBA00023242"/>
    </source>
</evidence>
<dbReference type="PROSITE" id="PS51533">
    <property type="entry name" value="ADD"/>
    <property type="match status" value="1"/>
</dbReference>
<dbReference type="InterPro" id="IPR013083">
    <property type="entry name" value="Znf_RING/FYVE/PHD"/>
</dbReference>
<dbReference type="InterPro" id="IPR049554">
    <property type="entry name" value="DNMT3_ADD_PHD"/>
</dbReference>
<evidence type="ECO:0000256" key="5">
    <source>
        <dbReference type="ARBA" id="ARBA00022679"/>
    </source>
</evidence>
<dbReference type="GO" id="GO:0000122">
    <property type="term" value="P:negative regulation of transcription by RNA polymerase II"/>
    <property type="evidence" value="ECO:0007669"/>
    <property type="project" value="Ensembl"/>
</dbReference>
<evidence type="ECO:0000256" key="8">
    <source>
        <dbReference type="ARBA" id="ARBA00022771"/>
    </source>
</evidence>
<feature type="region of interest" description="Disordered" evidence="13">
    <location>
        <begin position="1"/>
        <end position="48"/>
    </location>
</feature>
<evidence type="ECO:0000256" key="1">
    <source>
        <dbReference type="ARBA" id="ARBA00004123"/>
    </source>
</evidence>
<accession>A0A670IDL3</accession>
<feature type="compositionally biased region" description="Low complexity" evidence="13">
    <location>
        <begin position="201"/>
        <end position="210"/>
    </location>
</feature>
<dbReference type="EC" id="2.1.1.37" evidence="2"/>
<dbReference type="SMART" id="SM00293">
    <property type="entry name" value="PWWP"/>
    <property type="match status" value="1"/>
</dbReference>
<dbReference type="Gene3D" id="1.10.720.50">
    <property type="entry name" value="PWWP, helical domain"/>
    <property type="match status" value="1"/>
</dbReference>
<dbReference type="SUPFAM" id="SSF63748">
    <property type="entry name" value="Tudor/PWWP/MBT"/>
    <property type="match status" value="1"/>
</dbReference>
<gene>
    <name evidence="16" type="primary">DNMT3B</name>
</gene>
<dbReference type="Pfam" id="PF21255">
    <property type="entry name" value="DNMT3_ADD_GATA1-like"/>
    <property type="match status" value="1"/>
</dbReference>
<keyword evidence="7" id="KW-0479">Metal-binding</keyword>
<evidence type="ECO:0000256" key="7">
    <source>
        <dbReference type="ARBA" id="ARBA00022723"/>
    </source>
</evidence>
<evidence type="ECO:0000256" key="13">
    <source>
        <dbReference type="SAM" id="MobiDB-lite"/>
    </source>
</evidence>
<dbReference type="SUPFAM" id="SSF57903">
    <property type="entry name" value="FYVE/PHD zinc finger"/>
    <property type="match status" value="1"/>
</dbReference>
<keyword evidence="4 12" id="KW-0489">Methyltransferase</keyword>
<evidence type="ECO:0000313" key="16">
    <source>
        <dbReference type="Ensembl" id="ENSPMRP00000010010.1"/>
    </source>
</evidence>
<dbReference type="FunFam" id="3.40.50.150:FF:000008">
    <property type="entry name" value="DNA (Cytosine-5)-methyltransferase 3A isoform X1"/>
    <property type="match status" value="1"/>
</dbReference>
<keyword evidence="8" id="KW-0863">Zinc-finger</keyword>
<dbReference type="InterPro" id="IPR025766">
    <property type="entry name" value="ADD"/>
</dbReference>
<dbReference type="PANTHER" id="PTHR23068:SF9">
    <property type="entry name" value="DNA (CYTOSINE-5)-METHYLTRANSFERASE 3B"/>
    <property type="match status" value="1"/>
</dbReference>
<evidence type="ECO:0000259" key="14">
    <source>
        <dbReference type="PROSITE" id="PS50812"/>
    </source>
</evidence>
<evidence type="ECO:0000313" key="17">
    <source>
        <dbReference type="Proteomes" id="UP000472272"/>
    </source>
</evidence>
<dbReference type="GeneTree" id="ENSGT00940000156928"/>
<dbReference type="InterPro" id="IPR040552">
    <property type="entry name" value="DNMT3_ADD_GATA1-like"/>
</dbReference>
<dbReference type="GO" id="GO:0003677">
    <property type="term" value="F:DNA binding"/>
    <property type="evidence" value="ECO:0007669"/>
    <property type="project" value="UniProtKB-KW"/>
</dbReference>
<dbReference type="GO" id="GO:0032259">
    <property type="term" value="P:methylation"/>
    <property type="evidence" value="ECO:0007669"/>
    <property type="project" value="UniProtKB-KW"/>
</dbReference>
<dbReference type="OMA" id="CLEYSRI"/>
<dbReference type="Gene3D" id="3.40.50.150">
    <property type="entry name" value="Vaccinia Virus protein VP39"/>
    <property type="match status" value="2"/>
</dbReference>
<organism evidence="16 17">
    <name type="scientific">Podarcis muralis</name>
    <name type="common">Wall lizard</name>
    <name type="synonym">Lacerta muralis</name>
    <dbReference type="NCBI Taxonomy" id="64176"/>
    <lineage>
        <taxon>Eukaryota</taxon>
        <taxon>Metazoa</taxon>
        <taxon>Chordata</taxon>
        <taxon>Craniata</taxon>
        <taxon>Vertebrata</taxon>
        <taxon>Euteleostomi</taxon>
        <taxon>Lepidosauria</taxon>
        <taxon>Squamata</taxon>
        <taxon>Bifurcata</taxon>
        <taxon>Unidentata</taxon>
        <taxon>Episquamata</taxon>
        <taxon>Laterata</taxon>
        <taxon>Lacertibaenia</taxon>
        <taxon>Lacertidae</taxon>
        <taxon>Podarcis</taxon>
    </lineage>
</organism>
<dbReference type="SUPFAM" id="SSF53335">
    <property type="entry name" value="S-adenosyl-L-methionine-dependent methyltransferases"/>
    <property type="match status" value="1"/>
</dbReference>
<dbReference type="PROSITE" id="PS51679">
    <property type="entry name" value="SAM_MT_C5"/>
    <property type="match status" value="1"/>
</dbReference>
<keyword evidence="17" id="KW-1185">Reference proteome</keyword>
<keyword evidence="11" id="KW-0539">Nucleus</keyword>
<dbReference type="PANTHER" id="PTHR23068">
    <property type="entry name" value="DNA CYTOSINE-5- -METHYLTRANSFERASE 3-RELATED"/>
    <property type="match status" value="1"/>
</dbReference>
<dbReference type="Gene3D" id="2.30.30.140">
    <property type="match status" value="1"/>
</dbReference>
<dbReference type="PROSITE" id="PS50812">
    <property type="entry name" value="PWWP"/>
    <property type="match status" value="1"/>
</dbReference>
<feature type="region of interest" description="Disordered" evidence="13">
    <location>
        <begin position="194"/>
        <end position="239"/>
    </location>
</feature>
<dbReference type="GO" id="GO:0051718">
    <property type="term" value="F:DNA (cytosine-5-)-methyltransferase activity, acting on CpG substrates"/>
    <property type="evidence" value="ECO:0007669"/>
    <property type="project" value="TreeGrafter"/>
</dbReference>
<dbReference type="Pfam" id="PF17980">
    <property type="entry name" value="ADD_DNMT3"/>
    <property type="match status" value="1"/>
</dbReference>
<keyword evidence="3" id="KW-0678">Repressor</keyword>
<dbReference type="InterPro" id="IPR018117">
    <property type="entry name" value="C5_DNA_meth_AS"/>
</dbReference>
<dbReference type="AlphaFoldDB" id="A0A670IDL3"/>
<dbReference type="Gene3D" id="3.30.40.10">
    <property type="entry name" value="Zinc/RING finger domain, C3HC4 (zinc finger)"/>
    <property type="match status" value="1"/>
</dbReference>
<sequence length="684" mass="76901">SGDTSGSRGQRDKLHLATQRSTRKRRLPSRWQALGPSNGSAPRRGDSNRRPFDRSLFLSACLSSISFGFFQDNKGFRIGELVWGKIRGFAWWPAIVVSWRATFNRKAAPGIRWVQWFGDGKFSEVSVDKLVGLLAFQEHFNSTTFHKLVSYRQAILHVLEVASSRAGKSFSSAPGDSLEDKLKPMVEWAMNGFKPTGGKGLKPPKTSGKELAGGGGLESAAPELPSPEPAPPAKRLKTNVCNGSNKEQAEENQSRGRIGAGLGLGCLSCWKKDPVTTHPLFEGGLCETCQVQFLEFFYMYDEDGYQAYCSICCAGNELLLCDNANCFRCFCVDCLNLLVGRGAADAARKEDPWSCYMCQPQERHGVLQRRGDWNTRLKEFFTDEKGLEYEPPKMYPAIPAANRRPIRVLSLFDGIATGYLVLRDLGIQVEKYVASEICEESIAVGTVRHEGNIKYVHDVRNITKKNIDEWGPFDLVIGGSPCNDLSIVNPARKGLYEGTGRLFFEFYHLLNYTRPKAGEERPFFWLFENVVAMRINDKRDISRFLECNPIMIDAVKVSAAHRARYFWGNLPGMNRPLVASTTDKLELQDCLEYGRTAKLKKVQTITTKSNSIRQGKAQTFPVRMNGKDDNLWCTELERIFGFPHHYTDLSNMGRGTRQKLLGRAWSVPVIRHLFAPLKDYFACD</sequence>
<dbReference type="GO" id="GO:0005654">
    <property type="term" value="C:nucleoplasm"/>
    <property type="evidence" value="ECO:0007669"/>
    <property type="project" value="Ensembl"/>
</dbReference>
<reference evidence="16 17" key="1">
    <citation type="journal article" date="2019" name="Proc. Natl. Acad. Sci. U.S.A.">
        <title>Regulatory changes in pterin and carotenoid genes underlie balanced color polymorphisms in the wall lizard.</title>
        <authorList>
            <person name="Andrade P."/>
            <person name="Pinho C."/>
            <person name="Perez I de Lanuza G."/>
            <person name="Afonso S."/>
            <person name="Brejcha J."/>
            <person name="Rubin C.J."/>
            <person name="Wallerman O."/>
            <person name="Pereira P."/>
            <person name="Sabatino S.J."/>
            <person name="Bellati A."/>
            <person name="Pellitteri-Rosa D."/>
            <person name="Bosakova Z."/>
            <person name="Bunikis I."/>
            <person name="Carretero M.A."/>
            <person name="Feiner N."/>
            <person name="Marsik P."/>
            <person name="Pauperio F."/>
            <person name="Salvi D."/>
            <person name="Soler L."/>
            <person name="While G.M."/>
            <person name="Uller T."/>
            <person name="Font E."/>
            <person name="Andersson L."/>
            <person name="Carneiro M."/>
        </authorList>
    </citation>
    <scope>NUCLEOTIDE SEQUENCE</scope>
</reference>
<dbReference type="Pfam" id="PF00855">
    <property type="entry name" value="PWWP"/>
    <property type="match status" value="1"/>
</dbReference>
<dbReference type="Ensembl" id="ENSPMRT00000010667.1">
    <property type="protein sequence ID" value="ENSPMRP00000010010.1"/>
    <property type="gene ID" value="ENSPMRG00000006635.1"/>
</dbReference>
<feature type="domain" description="PWWP" evidence="14">
    <location>
        <begin position="78"/>
        <end position="136"/>
    </location>
</feature>
<evidence type="ECO:0000256" key="9">
    <source>
        <dbReference type="ARBA" id="ARBA00022833"/>
    </source>
</evidence>
<keyword evidence="10" id="KW-0238">DNA-binding</keyword>
<dbReference type="PROSITE" id="PS00094">
    <property type="entry name" value="C5_MTASE_1"/>
    <property type="match status" value="1"/>
</dbReference>
<name>A0A670IDL3_PODMU</name>
<feature type="domain" description="PHD-type" evidence="15">
    <location>
        <begin position="254"/>
        <end position="386"/>
    </location>
</feature>
<keyword evidence="5 12" id="KW-0808">Transferase</keyword>
<comment type="subcellular location">
    <subcellularLocation>
        <location evidence="1">Nucleus</location>
    </subcellularLocation>
</comment>
<proteinExistence type="inferred from homology"/>
<reference evidence="16" key="2">
    <citation type="submission" date="2025-08" db="UniProtKB">
        <authorList>
            <consortium name="Ensembl"/>
        </authorList>
    </citation>
    <scope>IDENTIFICATION</scope>
</reference>
<evidence type="ECO:0000259" key="15">
    <source>
        <dbReference type="PROSITE" id="PS51533"/>
    </source>
</evidence>
<protein>
    <recommendedName>
        <fullName evidence="2">DNA (cytosine-5-)-methyltransferase</fullName>
        <ecNumber evidence="2">2.1.1.37</ecNumber>
    </recommendedName>
</protein>
<keyword evidence="6 12" id="KW-0949">S-adenosyl-L-methionine</keyword>
<dbReference type="InterPro" id="IPR011011">
    <property type="entry name" value="Znf_FYVE_PHD"/>
</dbReference>